<evidence type="ECO:0000256" key="6">
    <source>
        <dbReference type="SAM" id="Phobius"/>
    </source>
</evidence>
<evidence type="ECO:0008006" key="10">
    <source>
        <dbReference type="Google" id="ProtNLM"/>
    </source>
</evidence>
<reference evidence="8 9" key="1">
    <citation type="submission" date="2018-06" db="EMBL/GenBank/DDBJ databases">
        <title>Comparative genomics of downy mildews reveals potential adaptations to biotrophy.</title>
        <authorList>
            <person name="Fletcher K."/>
            <person name="Klosterman S.J."/>
            <person name="Derevnina L."/>
            <person name="Martin F."/>
            <person name="Koike S."/>
            <person name="Reyes Chin-Wo S."/>
            <person name="Mou B."/>
            <person name="Michelmore R."/>
        </authorList>
    </citation>
    <scope>NUCLEOTIDE SEQUENCE [LARGE SCALE GENOMIC DNA]</scope>
    <source>
        <strain evidence="8 9">R13</strain>
    </source>
</reference>
<protein>
    <recommendedName>
        <fullName evidence="10">Serine incorporator</fullName>
    </recommendedName>
</protein>
<dbReference type="Proteomes" id="UP000286097">
    <property type="component" value="Unassembled WGS sequence"/>
</dbReference>
<feature type="transmembrane region" description="Helical" evidence="6">
    <location>
        <begin position="51"/>
        <end position="73"/>
    </location>
</feature>
<dbReference type="PANTHER" id="PTHR10383:SF9">
    <property type="entry name" value="SERINE INCORPORATOR, ISOFORM F"/>
    <property type="match status" value="1"/>
</dbReference>
<keyword evidence="3 6" id="KW-0812">Transmembrane</keyword>
<feature type="signal peptide" evidence="7">
    <location>
        <begin position="1"/>
        <end position="17"/>
    </location>
</feature>
<gene>
    <name evidence="8" type="ORF">DD237_003562</name>
</gene>
<proteinExistence type="inferred from homology"/>
<dbReference type="EMBL" id="QKXF01000698">
    <property type="protein sequence ID" value="RQM09469.1"/>
    <property type="molecule type" value="Genomic_DNA"/>
</dbReference>
<evidence type="ECO:0000256" key="2">
    <source>
        <dbReference type="ARBA" id="ARBA00006665"/>
    </source>
</evidence>
<organism evidence="8 9">
    <name type="scientific">Peronospora effusa</name>
    <dbReference type="NCBI Taxonomy" id="542832"/>
    <lineage>
        <taxon>Eukaryota</taxon>
        <taxon>Sar</taxon>
        <taxon>Stramenopiles</taxon>
        <taxon>Oomycota</taxon>
        <taxon>Peronosporomycetes</taxon>
        <taxon>Peronosporales</taxon>
        <taxon>Peronosporaceae</taxon>
        <taxon>Peronospora</taxon>
    </lineage>
</organism>
<feature type="transmembrane region" description="Helical" evidence="6">
    <location>
        <begin position="80"/>
        <end position="100"/>
    </location>
</feature>
<evidence type="ECO:0000256" key="7">
    <source>
        <dbReference type="SAM" id="SignalP"/>
    </source>
</evidence>
<sequence>MMRLHYVLLFFLNATVANLLRTSGQALFIKFQVFNKCTTSLYPKDCIGNQFVYRISFTLGCFFILTTLWSCTIAKEYENLCCFLFFQVPFFLGMLITSLFVSNDFFNGYVDIARVASAFFLILQIIIIVDSSYSLRDYILDKMDEADRDEDARYMLLESSFDSIQGGRSTKTMWEGVYMTLVLICMVLSIGGTVLMYMYYAECDLNILFISITLLSMIVLTVLSVVAWVNVGLLPSTAVSLYLMVLCYQAVRANPSAAACVPSSLSTHEKAQNQSGVIMNSLIAALTITWTSWRTSATSTPFFGSSSVYKQSDNTRDEDDEELASIGLTSARIGEEDHSDVQVVSDYQFHVLMVLASLYMAMVLTNWGSFDGSSSNGDAIVTMWVKVISQWVASGLFLWTLVGPAVFPDRNFS</sequence>
<evidence type="ECO:0000313" key="9">
    <source>
        <dbReference type="Proteomes" id="UP000286097"/>
    </source>
</evidence>
<name>A0A3R8CKA5_9STRA</name>
<evidence type="ECO:0000256" key="3">
    <source>
        <dbReference type="ARBA" id="ARBA00022692"/>
    </source>
</evidence>
<keyword evidence="5 6" id="KW-0472">Membrane</keyword>
<keyword evidence="7" id="KW-0732">Signal</keyword>
<dbReference type="AlphaFoldDB" id="A0A3R8CKA5"/>
<feature type="transmembrane region" description="Helical" evidence="6">
    <location>
        <begin position="177"/>
        <end position="201"/>
    </location>
</feature>
<comment type="similarity">
    <text evidence="2">Belongs to the TDE1 family.</text>
</comment>
<evidence type="ECO:0000256" key="5">
    <source>
        <dbReference type="ARBA" id="ARBA00023136"/>
    </source>
</evidence>
<dbReference type="InterPro" id="IPR005016">
    <property type="entry name" value="TDE1/TMS"/>
</dbReference>
<dbReference type="VEuPathDB" id="FungiDB:DD237_003562"/>
<feature type="transmembrane region" description="Helical" evidence="6">
    <location>
        <begin position="349"/>
        <end position="368"/>
    </location>
</feature>
<feature type="transmembrane region" description="Helical" evidence="6">
    <location>
        <begin position="207"/>
        <end position="234"/>
    </location>
</feature>
<evidence type="ECO:0000256" key="1">
    <source>
        <dbReference type="ARBA" id="ARBA00004141"/>
    </source>
</evidence>
<evidence type="ECO:0000256" key="4">
    <source>
        <dbReference type="ARBA" id="ARBA00022989"/>
    </source>
</evidence>
<dbReference type="PANTHER" id="PTHR10383">
    <property type="entry name" value="SERINE INCORPORATOR"/>
    <property type="match status" value="1"/>
</dbReference>
<dbReference type="Pfam" id="PF03348">
    <property type="entry name" value="Serinc"/>
    <property type="match status" value="1"/>
</dbReference>
<feature type="chain" id="PRO_5018693553" description="Serine incorporator" evidence="7">
    <location>
        <begin position="18"/>
        <end position="413"/>
    </location>
</feature>
<feature type="transmembrane region" description="Helical" evidence="6">
    <location>
        <begin position="388"/>
        <end position="407"/>
    </location>
</feature>
<comment type="subcellular location">
    <subcellularLocation>
        <location evidence="1">Membrane</location>
        <topology evidence="1">Multi-pass membrane protein</topology>
    </subcellularLocation>
</comment>
<feature type="transmembrane region" description="Helical" evidence="6">
    <location>
        <begin position="112"/>
        <end position="133"/>
    </location>
</feature>
<accession>A0A3R8CKA5</accession>
<dbReference type="GO" id="GO:0016020">
    <property type="term" value="C:membrane"/>
    <property type="evidence" value="ECO:0007669"/>
    <property type="project" value="UniProtKB-SubCell"/>
</dbReference>
<evidence type="ECO:0000313" key="8">
    <source>
        <dbReference type="EMBL" id="RQM09469.1"/>
    </source>
</evidence>
<comment type="caution">
    <text evidence="8">The sequence shown here is derived from an EMBL/GenBank/DDBJ whole genome shotgun (WGS) entry which is preliminary data.</text>
</comment>
<keyword evidence="4 6" id="KW-1133">Transmembrane helix</keyword>